<feature type="compositionally biased region" description="Low complexity" evidence="1">
    <location>
        <begin position="373"/>
        <end position="399"/>
    </location>
</feature>
<organism evidence="3 4">
    <name type="scientific">Stegodyphus mimosarum</name>
    <name type="common">African social velvet spider</name>
    <dbReference type="NCBI Taxonomy" id="407821"/>
    <lineage>
        <taxon>Eukaryota</taxon>
        <taxon>Metazoa</taxon>
        <taxon>Ecdysozoa</taxon>
        <taxon>Arthropoda</taxon>
        <taxon>Chelicerata</taxon>
        <taxon>Arachnida</taxon>
        <taxon>Araneae</taxon>
        <taxon>Araneomorphae</taxon>
        <taxon>Entelegynae</taxon>
        <taxon>Eresoidea</taxon>
        <taxon>Eresidae</taxon>
        <taxon>Stegodyphus</taxon>
    </lineage>
</organism>
<feature type="non-terminal residue" evidence="3">
    <location>
        <position position="399"/>
    </location>
</feature>
<dbReference type="Gene3D" id="3.30.710.10">
    <property type="entry name" value="Potassium Channel Kv1.1, Chain A"/>
    <property type="match status" value="1"/>
</dbReference>
<dbReference type="SMART" id="SM00875">
    <property type="entry name" value="BACK"/>
    <property type="match status" value="1"/>
</dbReference>
<gene>
    <name evidence="3" type="ORF">X975_15191</name>
</gene>
<evidence type="ECO:0000259" key="2">
    <source>
        <dbReference type="PROSITE" id="PS50097"/>
    </source>
</evidence>
<accession>A0A087U862</accession>
<reference evidence="3 4" key="1">
    <citation type="submission" date="2013-11" db="EMBL/GenBank/DDBJ databases">
        <title>Genome sequencing of Stegodyphus mimosarum.</title>
        <authorList>
            <person name="Bechsgaard J."/>
        </authorList>
    </citation>
    <scope>NUCLEOTIDE SEQUENCE [LARGE SCALE GENOMIC DNA]</scope>
</reference>
<feature type="domain" description="BTB" evidence="2">
    <location>
        <begin position="73"/>
        <end position="141"/>
    </location>
</feature>
<dbReference type="STRING" id="407821.A0A087U862"/>
<dbReference type="EMBL" id="KK118657">
    <property type="protein sequence ID" value="KFM73551.1"/>
    <property type="molecule type" value="Genomic_DNA"/>
</dbReference>
<dbReference type="InterPro" id="IPR011705">
    <property type="entry name" value="BACK"/>
</dbReference>
<evidence type="ECO:0000313" key="3">
    <source>
        <dbReference type="EMBL" id="KFM73551.1"/>
    </source>
</evidence>
<protein>
    <submittedName>
        <fullName evidence="3">BTB/POZ domain-containing protein 3</fullName>
    </submittedName>
</protein>
<dbReference type="OMA" id="GPATWNI"/>
<dbReference type="Gene3D" id="1.25.40.420">
    <property type="match status" value="1"/>
</dbReference>
<dbReference type="InterPro" id="IPR000210">
    <property type="entry name" value="BTB/POZ_dom"/>
</dbReference>
<proteinExistence type="predicted"/>
<dbReference type="Pfam" id="PF00651">
    <property type="entry name" value="BTB"/>
    <property type="match status" value="1"/>
</dbReference>
<dbReference type="Pfam" id="PF07707">
    <property type="entry name" value="BACK"/>
    <property type="match status" value="1"/>
</dbReference>
<dbReference type="PROSITE" id="PS50097">
    <property type="entry name" value="BTB"/>
    <property type="match status" value="1"/>
</dbReference>
<dbReference type="OrthoDB" id="6412022at2759"/>
<sequence length="399" mass="44942">MRIRIRMAGNMIQMPPRKKVRSMSITYEENADENSNLERPSVKKEEGKEMDWRCNLKNIRAVKGYALKEGILADVTFEVGAEGKPFKAHKLILALVSPVFEAMFYGGLAEKGEKVVIPDIAPEGFDCLLRYIYTEEVSFKNASEAFMTCTAAEKYCIPHLKGLSEYFISDCELTAENVWIFLENSLFLGMKVVTEKCLEFLKRNTTQALNDSSFLDTTAEAIERVLSSDTLEASELMLLKSIVRWAEKRPSSSKGTSMKEHLDPLMRHIRFGILNPASFCNFLEEEKNVLSDSDALAILKHLTNPQTCSLPDWCCSKIGRSTFSERVMSPPRKVKSNIRRPVPSLPSPKYDSYHRTSSCSSRTRSRSKHRRLSSYTSSSSDSSSSSSQYSSLTSSSDSD</sequence>
<name>A0A087U862_STEMI</name>
<dbReference type="SUPFAM" id="SSF54695">
    <property type="entry name" value="POZ domain"/>
    <property type="match status" value="1"/>
</dbReference>
<keyword evidence="4" id="KW-1185">Reference proteome</keyword>
<dbReference type="InterPro" id="IPR011333">
    <property type="entry name" value="SKP1/BTB/POZ_sf"/>
</dbReference>
<dbReference type="PANTHER" id="PTHR45774:SF3">
    <property type="entry name" value="BTB (POZ) DOMAIN-CONTAINING 2B-RELATED"/>
    <property type="match status" value="1"/>
</dbReference>
<dbReference type="AlphaFoldDB" id="A0A087U862"/>
<dbReference type="PANTHER" id="PTHR45774">
    <property type="entry name" value="BTB/POZ DOMAIN-CONTAINING"/>
    <property type="match status" value="1"/>
</dbReference>
<dbReference type="Proteomes" id="UP000054359">
    <property type="component" value="Unassembled WGS sequence"/>
</dbReference>
<feature type="compositionally biased region" description="Basic residues" evidence="1">
    <location>
        <begin position="363"/>
        <end position="372"/>
    </location>
</feature>
<evidence type="ECO:0000256" key="1">
    <source>
        <dbReference type="SAM" id="MobiDB-lite"/>
    </source>
</evidence>
<dbReference type="SMART" id="SM00225">
    <property type="entry name" value="BTB"/>
    <property type="match status" value="1"/>
</dbReference>
<feature type="region of interest" description="Disordered" evidence="1">
    <location>
        <begin position="326"/>
        <end position="399"/>
    </location>
</feature>
<evidence type="ECO:0000313" key="4">
    <source>
        <dbReference type="Proteomes" id="UP000054359"/>
    </source>
</evidence>